<proteinExistence type="predicted"/>
<reference evidence="2 3" key="1">
    <citation type="submission" date="2023-06" db="EMBL/GenBank/DDBJ databases">
        <title>Complete Genome Sequence of Flavobacterium keumense K3R-10.</title>
        <authorList>
            <person name="Jeong H."/>
            <person name="Jhang S.Y."/>
            <person name="Kim J.N."/>
        </authorList>
    </citation>
    <scope>NUCLEOTIDE SEQUENCE [LARGE SCALE GENOMIC DNA]</scope>
    <source>
        <strain evidence="2 3">K3R-10</strain>
    </source>
</reference>
<evidence type="ECO:0000313" key="2">
    <source>
        <dbReference type="EMBL" id="WGK93784.1"/>
    </source>
</evidence>
<name>A0ABY8N330_9FLAO</name>
<gene>
    <name evidence="2" type="ORF">MG292_06685</name>
</gene>
<protein>
    <submittedName>
        <fullName evidence="2">Uncharacterized protein</fullName>
    </submittedName>
</protein>
<dbReference type="Proteomes" id="UP001232117">
    <property type="component" value="Chromosome"/>
</dbReference>
<accession>A0ABY8N330</accession>
<keyword evidence="1" id="KW-0175">Coiled coil</keyword>
<dbReference type="EMBL" id="CP092332">
    <property type="protein sequence ID" value="WGK93784.1"/>
    <property type="molecule type" value="Genomic_DNA"/>
</dbReference>
<keyword evidence="3" id="KW-1185">Reference proteome</keyword>
<sequence>MANASNAYATISPIKANIGETIQGIEKMDFAYREEQRQIDALDQARKDKEQADLERRFKESKLSYSLTGYSNHDEPLIAFVDGPGGLAEQVMELDKQMQANPSDVSLKVKQNNIKKSIERINYLRQGVIAKGAELAKGLQDGTLSPYLNGTYAQDYNKLIGEIKYDYVLDDSGNVKVRFNGGSFDRDGDGIPDEFSLEDLNNPEKIGSFKKTFNENAWLTSTKSRYGKLEKKYNPDGTYITVETNGFDPKKIPSLSNEINDLLGENYSTMTDAAKSYIADTLKLDPKRFNETTFNDLKNKLKDKLLNSYDTKDFSTKNYQDENSDLDRAQRNNQFNRRLNFEKSKIKKGVSIGEIINTGIIKGGKDAKFNGASDGSLVYNIPDGGVNFSPSKTVNEVITDIYVNPKTKEVVMSGTKYYTDDMGAKKEKQITISSNKDQNKIGKYMMLMTDDNGNPFKSPKAFKKALLNRVNIKQSSSSSQIQFDQYGNIIE</sequence>
<organism evidence="2 3">
    <name type="scientific">Flavobacterium keumense</name>
    <dbReference type="NCBI Taxonomy" id="1306518"/>
    <lineage>
        <taxon>Bacteria</taxon>
        <taxon>Pseudomonadati</taxon>
        <taxon>Bacteroidota</taxon>
        <taxon>Flavobacteriia</taxon>
        <taxon>Flavobacteriales</taxon>
        <taxon>Flavobacteriaceae</taxon>
        <taxon>Flavobacterium</taxon>
    </lineage>
</organism>
<evidence type="ECO:0000313" key="3">
    <source>
        <dbReference type="Proteomes" id="UP001232117"/>
    </source>
</evidence>
<dbReference type="RefSeq" id="WP_264533487.1">
    <property type="nucleotide sequence ID" value="NZ_CP092332.1"/>
</dbReference>
<evidence type="ECO:0000256" key="1">
    <source>
        <dbReference type="SAM" id="Coils"/>
    </source>
</evidence>
<feature type="coiled-coil region" evidence="1">
    <location>
        <begin position="32"/>
        <end position="62"/>
    </location>
</feature>